<organism evidence="8 9">
    <name type="scientific">Turicimonas muris</name>
    <dbReference type="NCBI Taxonomy" id="1796652"/>
    <lineage>
        <taxon>Bacteria</taxon>
        <taxon>Pseudomonadati</taxon>
        <taxon>Pseudomonadota</taxon>
        <taxon>Betaproteobacteria</taxon>
        <taxon>Burkholderiales</taxon>
        <taxon>Sutterellaceae</taxon>
        <taxon>Turicimonas</taxon>
    </lineage>
</organism>
<sequence length="417" mass="43533">MDVLIKRWYLLAIACVINLCAGSIYAWSVFAGPKAEQLSQILGQTITAGDLSLAFSLGNGLAPIPMLLGGYLNDKAGPKIQIVLGGLLVAIGLCWAGASESLFTLFFSYGFIFCLGVGLTYSATVNTSVKFFPDHPGLAGGLTTAAYGFCSVGVPPVAHVLIQQFGITAAFQILGVVFGTVIVIGGLLSQKCPQGFMTTGRKDSPRSVKAAVNYNWSEMVRTTNFWLMIALLLCGAITGMMIFSQAVGIAVNQVGMSVTAATGAVAFLALINTFGRLAAGVISDKLGQPLSLLGACILTICGLAILITCTQGSDVLFYVALTIIGFPFGAFLGIFPGYTAAAFGTRFNGTNYGIMFCGFALSGAVGPWLMNALSNNGDFYYSYLAGICLASLGVLLAGILKVRSSRENTCKLQNASC</sequence>
<dbReference type="InterPro" id="IPR052983">
    <property type="entry name" value="MFS_Riboflavin_Transporter"/>
</dbReference>
<keyword evidence="2" id="KW-0813">Transport</keyword>
<dbReference type="Pfam" id="PF07690">
    <property type="entry name" value="MFS_1"/>
    <property type="match status" value="1"/>
</dbReference>
<feature type="domain" description="Major facilitator superfamily (MFS) profile" evidence="7">
    <location>
        <begin position="1"/>
        <end position="405"/>
    </location>
</feature>
<evidence type="ECO:0000259" key="7">
    <source>
        <dbReference type="PROSITE" id="PS50850"/>
    </source>
</evidence>
<feature type="transmembrane region" description="Helical" evidence="6">
    <location>
        <begin position="257"/>
        <end position="278"/>
    </location>
</feature>
<proteinExistence type="predicted"/>
<comment type="caution">
    <text evidence="8">The sequence shown here is derived from an EMBL/GenBank/DDBJ whole genome shotgun (WGS) entry which is preliminary data.</text>
</comment>
<keyword evidence="5 6" id="KW-0472">Membrane</keyword>
<keyword evidence="4 6" id="KW-1133">Transmembrane helix</keyword>
<feature type="transmembrane region" description="Helical" evidence="6">
    <location>
        <begin position="104"/>
        <end position="125"/>
    </location>
</feature>
<evidence type="ECO:0000313" key="8">
    <source>
        <dbReference type="EMBL" id="OXE50088.1"/>
    </source>
</evidence>
<evidence type="ECO:0000256" key="2">
    <source>
        <dbReference type="ARBA" id="ARBA00022448"/>
    </source>
</evidence>
<dbReference type="Gene3D" id="1.20.1250.20">
    <property type="entry name" value="MFS general substrate transporter like domains"/>
    <property type="match status" value="2"/>
</dbReference>
<keyword evidence="9" id="KW-1185">Reference proteome</keyword>
<dbReference type="Proteomes" id="UP000214610">
    <property type="component" value="Unassembled WGS sequence"/>
</dbReference>
<feature type="transmembrane region" description="Helical" evidence="6">
    <location>
        <begin position="350"/>
        <end position="369"/>
    </location>
</feature>
<dbReference type="InterPro" id="IPR011701">
    <property type="entry name" value="MFS"/>
</dbReference>
<dbReference type="PANTHER" id="PTHR43385">
    <property type="entry name" value="RIBOFLAVIN TRANSPORTER RIBJ"/>
    <property type="match status" value="1"/>
</dbReference>
<dbReference type="GO" id="GO:0022857">
    <property type="term" value="F:transmembrane transporter activity"/>
    <property type="evidence" value="ECO:0007669"/>
    <property type="project" value="InterPro"/>
</dbReference>
<dbReference type="SUPFAM" id="SSF103473">
    <property type="entry name" value="MFS general substrate transporter"/>
    <property type="match status" value="1"/>
</dbReference>
<evidence type="ECO:0000256" key="1">
    <source>
        <dbReference type="ARBA" id="ARBA00004141"/>
    </source>
</evidence>
<dbReference type="RefSeq" id="WP_066594815.1">
    <property type="nucleotide sequence ID" value="NZ_CAJTBZ010000035.1"/>
</dbReference>
<comment type="subcellular location">
    <subcellularLocation>
        <location evidence="1">Membrane</location>
        <topology evidence="1">Multi-pass membrane protein</topology>
    </subcellularLocation>
</comment>
<dbReference type="InterPro" id="IPR020846">
    <property type="entry name" value="MFS_dom"/>
</dbReference>
<dbReference type="GeneID" id="78362513"/>
<evidence type="ECO:0000256" key="4">
    <source>
        <dbReference type="ARBA" id="ARBA00022989"/>
    </source>
</evidence>
<evidence type="ECO:0000256" key="5">
    <source>
        <dbReference type="ARBA" id="ARBA00023136"/>
    </source>
</evidence>
<dbReference type="PROSITE" id="PS50850">
    <property type="entry name" value="MFS"/>
    <property type="match status" value="1"/>
</dbReference>
<feature type="transmembrane region" description="Helical" evidence="6">
    <location>
        <begin position="80"/>
        <end position="98"/>
    </location>
</feature>
<evidence type="ECO:0000256" key="6">
    <source>
        <dbReference type="SAM" id="Phobius"/>
    </source>
</evidence>
<dbReference type="GO" id="GO:0016020">
    <property type="term" value="C:membrane"/>
    <property type="evidence" value="ECO:0007669"/>
    <property type="project" value="UniProtKB-SubCell"/>
</dbReference>
<dbReference type="CDD" id="cd17353">
    <property type="entry name" value="MFS_OFA_like"/>
    <property type="match status" value="1"/>
</dbReference>
<feature type="transmembrane region" description="Helical" evidence="6">
    <location>
        <begin position="51"/>
        <end position="73"/>
    </location>
</feature>
<feature type="transmembrane region" description="Helical" evidence="6">
    <location>
        <begin position="137"/>
        <end position="158"/>
    </location>
</feature>
<protein>
    <submittedName>
        <fullName evidence="8">MFS transporter</fullName>
    </submittedName>
</protein>
<evidence type="ECO:0000313" key="9">
    <source>
        <dbReference type="Proteomes" id="UP000214610"/>
    </source>
</evidence>
<feature type="transmembrane region" description="Helical" evidence="6">
    <location>
        <begin position="315"/>
        <end position="338"/>
    </location>
</feature>
<feature type="transmembrane region" description="Helical" evidence="6">
    <location>
        <begin position="290"/>
        <end position="309"/>
    </location>
</feature>
<dbReference type="AlphaFoldDB" id="A0A227KRC1"/>
<feature type="transmembrane region" description="Helical" evidence="6">
    <location>
        <begin position="381"/>
        <end position="402"/>
    </location>
</feature>
<feature type="transmembrane region" description="Helical" evidence="6">
    <location>
        <begin position="9"/>
        <end position="31"/>
    </location>
</feature>
<dbReference type="PANTHER" id="PTHR43385:SF1">
    <property type="entry name" value="RIBOFLAVIN TRANSPORTER RIBJ"/>
    <property type="match status" value="1"/>
</dbReference>
<keyword evidence="3 6" id="KW-0812">Transmembrane</keyword>
<feature type="transmembrane region" description="Helical" evidence="6">
    <location>
        <begin position="225"/>
        <end position="251"/>
    </location>
</feature>
<evidence type="ECO:0000256" key="3">
    <source>
        <dbReference type="ARBA" id="ARBA00022692"/>
    </source>
</evidence>
<reference evidence="9" key="1">
    <citation type="submission" date="2017-05" db="EMBL/GenBank/DDBJ databases">
        <title>Improved OligoMM genomes.</title>
        <authorList>
            <person name="Garzetti D."/>
        </authorList>
    </citation>
    <scope>NUCLEOTIDE SEQUENCE [LARGE SCALE GENOMIC DNA]</scope>
    <source>
        <strain evidence="9">YL45</strain>
    </source>
</reference>
<name>A0A227KRC1_9BURK</name>
<dbReference type="InterPro" id="IPR036259">
    <property type="entry name" value="MFS_trans_sf"/>
</dbReference>
<gene>
    <name evidence="8" type="ORF">ADH67_03520</name>
</gene>
<feature type="transmembrane region" description="Helical" evidence="6">
    <location>
        <begin position="164"/>
        <end position="188"/>
    </location>
</feature>
<accession>A0A227KRC1</accession>
<dbReference type="EMBL" id="NHMP01000002">
    <property type="protein sequence ID" value="OXE50088.1"/>
    <property type="molecule type" value="Genomic_DNA"/>
</dbReference>